<dbReference type="PROSITE" id="PS50297">
    <property type="entry name" value="ANK_REP_REGION"/>
    <property type="match status" value="2"/>
</dbReference>
<dbReference type="Gene3D" id="1.25.40.20">
    <property type="entry name" value="Ankyrin repeat-containing domain"/>
    <property type="match status" value="1"/>
</dbReference>
<gene>
    <name evidence="6" type="ORF">BCR42DRAFT_377292</name>
</gene>
<dbReference type="GO" id="GO:0001228">
    <property type="term" value="F:DNA-binding transcription activator activity, RNA polymerase II-specific"/>
    <property type="evidence" value="ECO:0007669"/>
    <property type="project" value="UniProtKB-ARBA"/>
</dbReference>
<feature type="region of interest" description="Disordered" evidence="4">
    <location>
        <begin position="174"/>
        <end position="205"/>
    </location>
</feature>
<feature type="region of interest" description="Disordered" evidence="4">
    <location>
        <begin position="682"/>
        <end position="706"/>
    </location>
</feature>
<organism evidence="6 7">
    <name type="scientific">Absidia repens</name>
    <dbReference type="NCBI Taxonomy" id="90262"/>
    <lineage>
        <taxon>Eukaryota</taxon>
        <taxon>Fungi</taxon>
        <taxon>Fungi incertae sedis</taxon>
        <taxon>Mucoromycota</taxon>
        <taxon>Mucoromycotina</taxon>
        <taxon>Mucoromycetes</taxon>
        <taxon>Mucorales</taxon>
        <taxon>Cunninghamellaceae</taxon>
        <taxon>Absidia</taxon>
    </lineage>
</organism>
<feature type="repeat" description="ANK" evidence="3">
    <location>
        <begin position="391"/>
        <end position="423"/>
    </location>
</feature>
<proteinExistence type="predicted"/>
<keyword evidence="2 3" id="KW-0040">ANK repeat</keyword>
<feature type="domain" description="HTH APSES-type" evidence="5">
    <location>
        <begin position="7"/>
        <end position="113"/>
    </location>
</feature>
<dbReference type="PROSITE" id="PS51299">
    <property type="entry name" value="HTH_APSES"/>
    <property type="match status" value="1"/>
</dbReference>
<evidence type="ECO:0000256" key="1">
    <source>
        <dbReference type="ARBA" id="ARBA00022737"/>
    </source>
</evidence>
<name>A0A1X2ICJ3_9FUNG</name>
<feature type="region of interest" description="Disordered" evidence="4">
    <location>
        <begin position="606"/>
        <end position="626"/>
    </location>
</feature>
<evidence type="ECO:0000256" key="3">
    <source>
        <dbReference type="PROSITE-ProRule" id="PRU00023"/>
    </source>
</evidence>
<accession>A0A1X2ICJ3</accession>
<dbReference type="PANTHER" id="PTHR43828">
    <property type="entry name" value="ASPARAGINASE"/>
    <property type="match status" value="1"/>
</dbReference>
<dbReference type="OrthoDB" id="6718656at2759"/>
<feature type="compositionally biased region" description="Low complexity" evidence="4">
    <location>
        <begin position="682"/>
        <end position="704"/>
    </location>
</feature>
<dbReference type="Proteomes" id="UP000193560">
    <property type="component" value="Unassembled WGS sequence"/>
</dbReference>
<dbReference type="PROSITE" id="PS50088">
    <property type="entry name" value="ANK_REPEAT"/>
    <property type="match status" value="2"/>
</dbReference>
<dbReference type="Gene3D" id="3.10.260.10">
    <property type="entry name" value="Transcription regulator HTH, APSES-type DNA-binding domain"/>
    <property type="match status" value="1"/>
</dbReference>
<dbReference type="EMBL" id="MCGE01000015">
    <property type="protein sequence ID" value="ORZ14022.1"/>
    <property type="molecule type" value="Genomic_DNA"/>
</dbReference>
<evidence type="ECO:0000313" key="6">
    <source>
        <dbReference type="EMBL" id="ORZ14022.1"/>
    </source>
</evidence>
<dbReference type="Pfam" id="PF04383">
    <property type="entry name" value="KilA-N"/>
    <property type="match status" value="1"/>
</dbReference>
<dbReference type="InterPro" id="IPR036887">
    <property type="entry name" value="HTH_APSES_sf"/>
</dbReference>
<feature type="compositionally biased region" description="Low complexity" evidence="4">
    <location>
        <begin position="638"/>
        <end position="659"/>
    </location>
</feature>
<keyword evidence="1" id="KW-0677">Repeat</keyword>
<dbReference type="PANTHER" id="PTHR43828:SF15">
    <property type="entry name" value="TRANSCRIPTION FACTOR MBP1"/>
    <property type="match status" value="1"/>
</dbReference>
<dbReference type="SUPFAM" id="SSF54616">
    <property type="entry name" value="DNA-binding domain of Mlu1-box binding protein MBP1"/>
    <property type="match status" value="1"/>
</dbReference>
<dbReference type="InterPro" id="IPR018004">
    <property type="entry name" value="KilA/APSES_HTH"/>
</dbReference>
<dbReference type="GO" id="GO:0003677">
    <property type="term" value="F:DNA binding"/>
    <property type="evidence" value="ECO:0007669"/>
    <property type="project" value="InterPro"/>
</dbReference>
<dbReference type="AlphaFoldDB" id="A0A1X2ICJ3"/>
<feature type="region of interest" description="Disordered" evidence="4">
    <location>
        <begin position="638"/>
        <end position="663"/>
    </location>
</feature>
<dbReference type="SUPFAM" id="SSF48403">
    <property type="entry name" value="Ankyrin repeat"/>
    <property type="match status" value="1"/>
</dbReference>
<protein>
    <recommendedName>
        <fullName evidence="5">HTH APSES-type domain-containing protein</fullName>
    </recommendedName>
</protein>
<feature type="repeat" description="ANK" evidence="3">
    <location>
        <begin position="272"/>
        <end position="304"/>
    </location>
</feature>
<evidence type="ECO:0000313" key="7">
    <source>
        <dbReference type="Proteomes" id="UP000193560"/>
    </source>
</evidence>
<feature type="region of interest" description="Disordered" evidence="4">
    <location>
        <begin position="108"/>
        <end position="133"/>
    </location>
</feature>
<dbReference type="GO" id="GO:0030907">
    <property type="term" value="C:MBF transcription complex"/>
    <property type="evidence" value="ECO:0007669"/>
    <property type="project" value="TreeGrafter"/>
</dbReference>
<feature type="region of interest" description="Disordered" evidence="4">
    <location>
        <begin position="468"/>
        <end position="508"/>
    </location>
</feature>
<dbReference type="GO" id="GO:0033309">
    <property type="term" value="C:SBF transcription complex"/>
    <property type="evidence" value="ECO:0007669"/>
    <property type="project" value="TreeGrafter"/>
</dbReference>
<dbReference type="InterPro" id="IPR036770">
    <property type="entry name" value="Ankyrin_rpt-contain_sf"/>
</dbReference>
<dbReference type="STRING" id="90262.A0A1X2ICJ3"/>
<dbReference type="InterPro" id="IPR051642">
    <property type="entry name" value="SWI6-like"/>
</dbReference>
<dbReference type="Pfam" id="PF13637">
    <property type="entry name" value="Ank_4"/>
    <property type="match status" value="1"/>
</dbReference>
<dbReference type="Pfam" id="PF00023">
    <property type="entry name" value="Ank"/>
    <property type="match status" value="1"/>
</dbReference>
<feature type="compositionally biased region" description="Polar residues" evidence="4">
    <location>
        <begin position="483"/>
        <end position="501"/>
    </location>
</feature>
<reference evidence="6 7" key="1">
    <citation type="submission" date="2016-07" db="EMBL/GenBank/DDBJ databases">
        <title>Pervasive Adenine N6-methylation of Active Genes in Fungi.</title>
        <authorList>
            <consortium name="DOE Joint Genome Institute"/>
            <person name="Mondo S.J."/>
            <person name="Dannebaum R.O."/>
            <person name="Kuo R.C."/>
            <person name="Labutti K."/>
            <person name="Haridas S."/>
            <person name="Kuo A."/>
            <person name="Salamov A."/>
            <person name="Ahrendt S.R."/>
            <person name="Lipzen A."/>
            <person name="Sullivan W."/>
            <person name="Andreopoulos W.B."/>
            <person name="Clum A."/>
            <person name="Lindquist E."/>
            <person name="Daum C."/>
            <person name="Ramamoorthy G.K."/>
            <person name="Gryganskyi A."/>
            <person name="Culley D."/>
            <person name="Magnuson J.K."/>
            <person name="James T.Y."/>
            <person name="O'Malley M.A."/>
            <person name="Stajich J.E."/>
            <person name="Spatafora J.W."/>
            <person name="Visel A."/>
            <person name="Grigoriev I.V."/>
        </authorList>
    </citation>
    <scope>NUCLEOTIDE SEQUENCE [LARGE SCALE GENOMIC DNA]</scope>
    <source>
        <strain evidence="6 7">NRRL 1336</strain>
    </source>
</reference>
<dbReference type="FunFam" id="3.10.260.10:FF:000001">
    <property type="entry name" value="APSES transcription factor (MbpA)"/>
    <property type="match status" value="1"/>
</dbReference>
<evidence type="ECO:0000256" key="4">
    <source>
        <dbReference type="SAM" id="MobiDB-lite"/>
    </source>
</evidence>
<dbReference type="SMART" id="SM00248">
    <property type="entry name" value="ANK"/>
    <property type="match status" value="2"/>
</dbReference>
<comment type="caution">
    <text evidence="6">The sequence shown here is derived from an EMBL/GenBank/DDBJ whole genome shotgun (WGS) entry which is preliminary data.</text>
</comment>
<keyword evidence="7" id="KW-1185">Reference proteome</keyword>
<sequence length="791" mass="89094">MADQPTVFKATYSNIEVYELMAKSIAVMRRREDDYMNATQILKVADFAKAQRTRILEREVQTGVHEKIQGGYGKYQGTWIPLDRAIELARRYDVFEILSPILLFQRGGASPPPAPKHSTSNTYKPKTPKVPKTAKMTKKQKLAMELEHQKQLAAINYMVPPLLNQGAGLVSTPGSGRSRPFVGYKQPPPTYYPPESSSSANHNQHYYLNGSESMTTVDEEEVMEDIDHDTYDSDEPYDVQLLRHFISGDNRVPTILLHPPSDLDFNIIIDDEGHTSLHWAAAMGHLKIVKLLLHHGADASRVNYRGQTALIRSVLFTNNFELRCFPHMLEMLRTTIFNIDKKDQTVFHHIAATAGWKGKVHASRYYMDCMMAKIRSRREDLVQILNVQDVYGDTALTIAARIGNKKLVQLLVGAGANALLVNEEGKRPQDYIMEFEGHQSLIFHLSGSDESIRKRAKRRVEEALQHMNNSTLLQPPPSSSSPTSAHDTNISHGSNTTTLPSKRQKLHHASPVLRDFTKIVDECINSYEREEEHKEQLSRDISIELQMAQKRLDTIRRTMDQLAYDDKTMADAETDGANLHQQLHQVIGFTQMIRLRQLIKKRQQPNIKSELLSSPPPRLKTEPAVTLSSPLRTSIALPSATPSASSTFLSSSPTITSSSVNNRTSSARTSALYGLSTSLGTSSSAQEHTLSHPSYSSISPSATSPKRKINSLIDSMDTTYDNQQALETRLKNLIQHRQGLVKEIMQLQGQTPNKRYQEYKRLISMCCNVNYENVDMMLSPLLASFEQTTQE</sequence>
<dbReference type="InterPro" id="IPR003163">
    <property type="entry name" value="Tscrpt_reg_HTH_APSES-type"/>
</dbReference>
<evidence type="ECO:0000259" key="5">
    <source>
        <dbReference type="PROSITE" id="PS51299"/>
    </source>
</evidence>
<dbReference type="SMART" id="SM01252">
    <property type="entry name" value="KilA-N"/>
    <property type="match status" value="1"/>
</dbReference>
<evidence type="ECO:0000256" key="2">
    <source>
        <dbReference type="ARBA" id="ARBA00023043"/>
    </source>
</evidence>
<dbReference type="InterPro" id="IPR002110">
    <property type="entry name" value="Ankyrin_rpt"/>
</dbReference>